<reference evidence="2" key="1">
    <citation type="journal article" date="2020" name="Fungal Divers.">
        <title>Resolving the Mortierellaceae phylogeny through synthesis of multi-gene phylogenetics and phylogenomics.</title>
        <authorList>
            <person name="Vandepol N."/>
            <person name="Liber J."/>
            <person name="Desiro A."/>
            <person name="Na H."/>
            <person name="Kennedy M."/>
            <person name="Barry K."/>
            <person name="Grigoriev I.V."/>
            <person name="Miller A.N."/>
            <person name="O'Donnell K."/>
            <person name="Stajich J.E."/>
            <person name="Bonito G."/>
        </authorList>
    </citation>
    <scope>NUCLEOTIDE SEQUENCE</scope>
    <source>
        <strain evidence="2">KOD948</strain>
    </source>
</reference>
<keyword evidence="3" id="KW-1185">Reference proteome</keyword>
<accession>A0A9P6U2L7</accession>
<feature type="compositionally biased region" description="Low complexity" evidence="1">
    <location>
        <begin position="263"/>
        <end position="272"/>
    </location>
</feature>
<organism evidence="2 3">
    <name type="scientific">Mortierella polycephala</name>
    <dbReference type="NCBI Taxonomy" id="41804"/>
    <lineage>
        <taxon>Eukaryota</taxon>
        <taxon>Fungi</taxon>
        <taxon>Fungi incertae sedis</taxon>
        <taxon>Mucoromycota</taxon>
        <taxon>Mortierellomycotina</taxon>
        <taxon>Mortierellomycetes</taxon>
        <taxon>Mortierellales</taxon>
        <taxon>Mortierellaceae</taxon>
        <taxon>Mortierella</taxon>
    </lineage>
</organism>
<evidence type="ECO:0008006" key="4">
    <source>
        <dbReference type="Google" id="ProtNLM"/>
    </source>
</evidence>
<proteinExistence type="predicted"/>
<dbReference type="SUPFAM" id="SSF53335">
    <property type="entry name" value="S-adenosyl-L-methionine-dependent methyltransferases"/>
    <property type="match status" value="1"/>
</dbReference>
<name>A0A9P6U2L7_9FUNG</name>
<evidence type="ECO:0000313" key="2">
    <source>
        <dbReference type="EMBL" id="KAG0256915.1"/>
    </source>
</evidence>
<feature type="compositionally biased region" description="Polar residues" evidence="1">
    <location>
        <begin position="189"/>
        <end position="208"/>
    </location>
</feature>
<evidence type="ECO:0000256" key="1">
    <source>
        <dbReference type="SAM" id="MobiDB-lite"/>
    </source>
</evidence>
<feature type="compositionally biased region" description="Low complexity" evidence="1">
    <location>
        <begin position="209"/>
        <end position="223"/>
    </location>
</feature>
<evidence type="ECO:0000313" key="3">
    <source>
        <dbReference type="Proteomes" id="UP000726737"/>
    </source>
</evidence>
<feature type="region of interest" description="Disordered" evidence="1">
    <location>
        <begin position="315"/>
        <end position="367"/>
    </location>
</feature>
<feature type="compositionally biased region" description="Basic and acidic residues" evidence="1">
    <location>
        <begin position="153"/>
        <end position="170"/>
    </location>
</feature>
<feature type="compositionally biased region" description="Polar residues" evidence="1">
    <location>
        <begin position="14"/>
        <end position="28"/>
    </location>
</feature>
<feature type="compositionally biased region" description="Polar residues" evidence="1">
    <location>
        <begin position="358"/>
        <end position="367"/>
    </location>
</feature>
<dbReference type="AlphaFoldDB" id="A0A9P6U2L7"/>
<feature type="compositionally biased region" description="Polar residues" evidence="1">
    <location>
        <begin position="143"/>
        <end position="152"/>
    </location>
</feature>
<feature type="region of interest" description="Disordered" evidence="1">
    <location>
        <begin position="1"/>
        <end position="233"/>
    </location>
</feature>
<sequence length="680" mass="75730">MGNNKSRQAHYAAGSQSKSRGKNSNTRTGQDRKRLQDNQQPLLNDSGHYSVHGFTAAPISPRDCSETPVGGGTGPAGAGTGLAWNHPNFSSPGRLDQPKRDSDSSLQIKNGLKAGSGVRPSGTASRTTMMQGVSPGDDGTYGYGQQTMQLNGSHDHNGNNHEPSSKEPRMATHPHQRQSSYQGPDIRPSSASPRQSHGGVSTLQPGLNQQQQQQQQYPHYQQHTSVSPPAVPFTEDEHGMMVAVATSMAKASIGGTQPPQPDQQPNSTTQQTHPNNNPITPQIFRSNPASTHLAKNNTHQHYAYNDKNQLYTQQDYQQQQPSANQPRLTTTYPSEKERPSGNHTKPSNPLAGAGPLIETSSSQRTPTADQVFARLARQFPTNPRETEKRERINRWLDQIIDALTFNPDPETPGWIIPVYPDETDHPETPFYLNRITYELDLMAPFGRPFRKAIDVNCSSGEWAMDMALKYSRTIVYALDPHLETSQLPLRIPENCKFRLRDVRDQEGEFDLVHQRLGAFRIQIQEWTPHFAELRRLTKPGGWIQLAESNGMLIRGGVESLKVNRWVERAALSSGLNPMQLVEALMPTLLGAGLINVECYDFGIPVGEWAGARGQVAMRAYLDMIESLRDEIIDMNRLEEGIFEETVELMKMECLTEQAELIMKVICAQKPPTTDDLWRTR</sequence>
<feature type="compositionally biased region" description="Polar residues" evidence="1">
    <location>
        <begin position="273"/>
        <end position="285"/>
    </location>
</feature>
<gene>
    <name evidence="2" type="ORF">BG011_004246</name>
</gene>
<dbReference type="OrthoDB" id="2013972at2759"/>
<dbReference type="Proteomes" id="UP000726737">
    <property type="component" value="Unassembled WGS sequence"/>
</dbReference>
<protein>
    <recommendedName>
        <fullName evidence="4">Methyltransferase domain-containing protein</fullName>
    </recommendedName>
</protein>
<feature type="region of interest" description="Disordered" evidence="1">
    <location>
        <begin position="252"/>
        <end position="285"/>
    </location>
</feature>
<feature type="compositionally biased region" description="Polar residues" evidence="1">
    <location>
        <begin position="122"/>
        <end position="131"/>
    </location>
</feature>
<comment type="caution">
    <text evidence="2">The sequence shown here is derived from an EMBL/GenBank/DDBJ whole genome shotgun (WGS) entry which is preliminary data.</text>
</comment>
<dbReference type="InterPro" id="IPR029063">
    <property type="entry name" value="SAM-dependent_MTases_sf"/>
</dbReference>
<dbReference type="CDD" id="cd02440">
    <property type="entry name" value="AdoMet_MTases"/>
    <property type="match status" value="1"/>
</dbReference>
<dbReference type="EMBL" id="JAAAJA010000279">
    <property type="protein sequence ID" value="KAG0256915.1"/>
    <property type="molecule type" value="Genomic_DNA"/>
</dbReference>
<dbReference type="Gene3D" id="3.40.50.150">
    <property type="entry name" value="Vaccinia Virus protein VP39"/>
    <property type="match status" value="1"/>
</dbReference>
<feature type="compositionally biased region" description="Polar residues" evidence="1">
    <location>
        <begin position="321"/>
        <end position="333"/>
    </location>
</feature>
<feature type="compositionally biased region" description="Gly residues" evidence="1">
    <location>
        <begin position="69"/>
        <end position="80"/>
    </location>
</feature>